<dbReference type="Pfam" id="PF13460">
    <property type="entry name" value="NAD_binding_10"/>
    <property type="match status" value="1"/>
</dbReference>
<gene>
    <name evidence="2" type="ORF">J2S17_002797</name>
</gene>
<dbReference type="PANTHER" id="PTHR15020">
    <property type="entry name" value="FLAVIN REDUCTASE-RELATED"/>
    <property type="match status" value="1"/>
</dbReference>
<dbReference type="PANTHER" id="PTHR15020:SF50">
    <property type="entry name" value="UPF0659 PROTEIN YMR090W"/>
    <property type="match status" value="1"/>
</dbReference>
<feature type="domain" description="NAD(P)-binding" evidence="1">
    <location>
        <begin position="7"/>
        <end position="189"/>
    </location>
</feature>
<organism evidence="2 3">
    <name type="scientific">Cytobacillus purgationiresistens</name>
    <dbReference type="NCBI Taxonomy" id="863449"/>
    <lineage>
        <taxon>Bacteria</taxon>
        <taxon>Bacillati</taxon>
        <taxon>Bacillota</taxon>
        <taxon>Bacilli</taxon>
        <taxon>Bacillales</taxon>
        <taxon>Bacillaceae</taxon>
        <taxon>Cytobacillus</taxon>
    </lineage>
</organism>
<evidence type="ECO:0000313" key="2">
    <source>
        <dbReference type="EMBL" id="MDQ0270911.1"/>
    </source>
</evidence>
<keyword evidence="3" id="KW-1185">Reference proteome</keyword>
<sequence length="213" mass="22846">MKVLVVGANGQIGKHVIKQLLESDQHSPRAMVRKQEQIEYFEGIGAETVLASLEGNVDEIAEAAMGCEAIVFTAGSGGSTGYDQTLLIDLDGAGKTIEAAEKAGIDRFVIVSAIHADKRESWTDIKPYYVAKHYADKLLINSGLKYTIIRPGGLTNDQGTGKVKAGDNVERGKIPREDVAATIVASLDNEKTINRSFDLVSGETSINEAVNQL</sequence>
<proteinExistence type="predicted"/>
<evidence type="ECO:0000259" key="1">
    <source>
        <dbReference type="Pfam" id="PF13460"/>
    </source>
</evidence>
<comment type="caution">
    <text evidence="2">The sequence shown here is derived from an EMBL/GenBank/DDBJ whole genome shotgun (WGS) entry which is preliminary data.</text>
</comment>
<dbReference type="RefSeq" id="WP_307475711.1">
    <property type="nucleotide sequence ID" value="NZ_JAUSUB010000011.1"/>
</dbReference>
<protein>
    <submittedName>
        <fullName evidence="2">Uncharacterized protein YbjT (DUF2867 family)</fullName>
    </submittedName>
</protein>
<dbReference type="EMBL" id="JAUSUB010000011">
    <property type="protein sequence ID" value="MDQ0270911.1"/>
    <property type="molecule type" value="Genomic_DNA"/>
</dbReference>
<name>A0ABU0AI25_9BACI</name>
<evidence type="ECO:0000313" key="3">
    <source>
        <dbReference type="Proteomes" id="UP001238088"/>
    </source>
</evidence>
<dbReference type="Proteomes" id="UP001238088">
    <property type="component" value="Unassembled WGS sequence"/>
</dbReference>
<dbReference type="InterPro" id="IPR036291">
    <property type="entry name" value="NAD(P)-bd_dom_sf"/>
</dbReference>
<dbReference type="SUPFAM" id="SSF51735">
    <property type="entry name" value="NAD(P)-binding Rossmann-fold domains"/>
    <property type="match status" value="1"/>
</dbReference>
<reference evidence="2 3" key="1">
    <citation type="submission" date="2023-07" db="EMBL/GenBank/DDBJ databases">
        <title>Genomic Encyclopedia of Type Strains, Phase IV (KMG-IV): sequencing the most valuable type-strain genomes for metagenomic binning, comparative biology and taxonomic classification.</title>
        <authorList>
            <person name="Goeker M."/>
        </authorList>
    </citation>
    <scope>NUCLEOTIDE SEQUENCE [LARGE SCALE GENOMIC DNA]</scope>
    <source>
        <strain evidence="2 3">DSM 23494</strain>
    </source>
</reference>
<accession>A0ABU0AI25</accession>
<dbReference type="InterPro" id="IPR016040">
    <property type="entry name" value="NAD(P)-bd_dom"/>
</dbReference>
<dbReference type="CDD" id="cd05243">
    <property type="entry name" value="SDR_a5"/>
    <property type="match status" value="1"/>
</dbReference>
<dbReference type="Gene3D" id="3.40.50.720">
    <property type="entry name" value="NAD(P)-binding Rossmann-like Domain"/>
    <property type="match status" value="1"/>
</dbReference>